<organism evidence="2 3">
    <name type="scientific">Lactuca sativa</name>
    <name type="common">Garden lettuce</name>
    <dbReference type="NCBI Taxonomy" id="4236"/>
    <lineage>
        <taxon>Eukaryota</taxon>
        <taxon>Viridiplantae</taxon>
        <taxon>Streptophyta</taxon>
        <taxon>Embryophyta</taxon>
        <taxon>Tracheophyta</taxon>
        <taxon>Spermatophyta</taxon>
        <taxon>Magnoliopsida</taxon>
        <taxon>eudicotyledons</taxon>
        <taxon>Gunneridae</taxon>
        <taxon>Pentapetalae</taxon>
        <taxon>asterids</taxon>
        <taxon>campanulids</taxon>
        <taxon>Asterales</taxon>
        <taxon>Asteraceae</taxon>
        <taxon>Cichorioideae</taxon>
        <taxon>Cichorieae</taxon>
        <taxon>Lactucinae</taxon>
        <taxon>Lactuca</taxon>
    </lineage>
</organism>
<dbReference type="AlphaFoldDB" id="A0A9R1X2G4"/>
<feature type="region of interest" description="Disordered" evidence="1">
    <location>
        <begin position="95"/>
        <end position="118"/>
    </location>
</feature>
<keyword evidence="3" id="KW-1185">Reference proteome</keyword>
<evidence type="ECO:0000313" key="3">
    <source>
        <dbReference type="Proteomes" id="UP000235145"/>
    </source>
</evidence>
<dbReference type="Proteomes" id="UP000235145">
    <property type="component" value="Unassembled WGS sequence"/>
</dbReference>
<proteinExistence type="predicted"/>
<sequence length="205" mass="22901">MEAFSETLKTWYVHPSGAVSGIPCVHAQAAIMYTQQDPMSYISSWFSKEKYMLTYGCNILPINGSNMWVKSPYPKPLPPIERRIPGRLVIKRKRHRRGGRGGRCGRGGGRGGRCEMGESINGPQFEVKTEYEVKPDVEVKPEYEVKPDIEVEPDVVDERDGIDISNINTIVSSIINLRSSNYSDAEIMYTLGINESQSVTPAFPG</sequence>
<evidence type="ECO:0000313" key="2">
    <source>
        <dbReference type="EMBL" id="KAJ0195924.1"/>
    </source>
</evidence>
<dbReference type="EMBL" id="NBSK02000007">
    <property type="protein sequence ID" value="KAJ0195924.1"/>
    <property type="molecule type" value="Genomic_DNA"/>
</dbReference>
<evidence type="ECO:0000256" key="1">
    <source>
        <dbReference type="SAM" id="MobiDB-lite"/>
    </source>
</evidence>
<gene>
    <name evidence="2" type="ORF">LSAT_V11C700353890</name>
</gene>
<protein>
    <submittedName>
        <fullName evidence="2">Uncharacterized protein</fullName>
    </submittedName>
</protein>
<name>A0A9R1X2G4_LACSA</name>
<reference evidence="2 3" key="1">
    <citation type="journal article" date="2017" name="Nat. Commun.">
        <title>Genome assembly with in vitro proximity ligation data and whole-genome triplication in lettuce.</title>
        <authorList>
            <person name="Reyes-Chin-Wo S."/>
            <person name="Wang Z."/>
            <person name="Yang X."/>
            <person name="Kozik A."/>
            <person name="Arikit S."/>
            <person name="Song C."/>
            <person name="Xia L."/>
            <person name="Froenicke L."/>
            <person name="Lavelle D.O."/>
            <person name="Truco M.J."/>
            <person name="Xia R."/>
            <person name="Zhu S."/>
            <person name="Xu C."/>
            <person name="Xu H."/>
            <person name="Xu X."/>
            <person name="Cox K."/>
            <person name="Korf I."/>
            <person name="Meyers B.C."/>
            <person name="Michelmore R.W."/>
        </authorList>
    </citation>
    <scope>NUCLEOTIDE SEQUENCE [LARGE SCALE GENOMIC DNA]</scope>
    <source>
        <strain evidence="3">cv. Salinas</strain>
        <tissue evidence="2">Seedlings</tissue>
    </source>
</reference>
<feature type="compositionally biased region" description="Gly residues" evidence="1">
    <location>
        <begin position="101"/>
        <end position="111"/>
    </location>
</feature>
<accession>A0A9R1X2G4</accession>
<comment type="caution">
    <text evidence="2">The sequence shown here is derived from an EMBL/GenBank/DDBJ whole genome shotgun (WGS) entry which is preliminary data.</text>
</comment>